<dbReference type="Gene3D" id="3.40.50.10540">
    <property type="entry name" value="Crotonobetainyl-coa:carnitine coa-transferase, domain 1"/>
    <property type="match status" value="1"/>
</dbReference>
<dbReference type="InterPro" id="IPR023606">
    <property type="entry name" value="CoA-Trfase_III_dom_1_sf"/>
</dbReference>
<organism evidence="2">
    <name type="scientific">hydrothermal vent metagenome</name>
    <dbReference type="NCBI Taxonomy" id="652676"/>
    <lineage>
        <taxon>unclassified sequences</taxon>
        <taxon>metagenomes</taxon>
        <taxon>ecological metagenomes</taxon>
    </lineage>
</organism>
<dbReference type="InterPro" id="IPR044855">
    <property type="entry name" value="CoA-Trfase_III_dom3_sf"/>
</dbReference>
<proteinExistence type="predicted"/>
<dbReference type="EMBL" id="FAXA01000128">
    <property type="protein sequence ID" value="CUV01765.1"/>
    <property type="molecule type" value="Genomic_DNA"/>
</dbReference>
<gene>
    <name evidence="2" type="ORF">MGWOODY_Clf1646</name>
</gene>
<dbReference type="InterPro" id="IPR003673">
    <property type="entry name" value="CoA-Trfase_fam_III"/>
</dbReference>
<name>A0A160V951_9ZZZZ</name>
<keyword evidence="1" id="KW-0808">Transferase</keyword>
<dbReference type="AlphaFoldDB" id="A0A160V951"/>
<evidence type="ECO:0000256" key="1">
    <source>
        <dbReference type="ARBA" id="ARBA00022679"/>
    </source>
</evidence>
<evidence type="ECO:0000313" key="2">
    <source>
        <dbReference type="EMBL" id="CUV01765.1"/>
    </source>
</evidence>
<accession>A0A160V951</accession>
<dbReference type="SUPFAM" id="SSF89796">
    <property type="entry name" value="CoA-transferase family III (CaiB/BaiF)"/>
    <property type="match status" value="1"/>
</dbReference>
<sequence>MPAGLLEGFRVLDMGSGISGPWCAKLLADYGADVIKLEIPGCGDDARRMGPFAGDDPDSEKSLTFLYLNTNKKGITLDPSTASGRRLFDRLVADADVLVENNPPARSKELGLDYESLSETNPGLVLTSITPFGQTGPYNDFEATDIVTYALSGLMYHSGDSDQPPLRNVLDQSFYVAGANAAAATQVALFARLTSGEGQHVDVAVAQCLGAHLVQPLPYYNYMGAVKGRRPVRGAGFEELMPARDGYVAPSVQGSQPWSTIASLIGLEELRNEKFATGAGRVAHGEELKELLIKGLSQWDRKPLFLASGEQRLVFGMAQDAGDLAECTHLQARDFFVEVDHPVVGPAQYPGMAVRLPGETISGPQPAPLLGEHNSEIFGAELGYSAEDLVSLRQLGVI</sequence>
<protein>
    <submittedName>
        <fullName evidence="2">L-carnitine dehydratase</fullName>
    </submittedName>
</protein>
<dbReference type="Pfam" id="PF02515">
    <property type="entry name" value="CoA_transf_3"/>
    <property type="match status" value="1"/>
</dbReference>
<dbReference type="InterPro" id="IPR050483">
    <property type="entry name" value="CoA-transferase_III_domain"/>
</dbReference>
<dbReference type="Gene3D" id="3.30.1540.10">
    <property type="entry name" value="formyl-coa transferase, domain 3"/>
    <property type="match status" value="1"/>
</dbReference>
<dbReference type="GO" id="GO:0008410">
    <property type="term" value="F:CoA-transferase activity"/>
    <property type="evidence" value="ECO:0007669"/>
    <property type="project" value="TreeGrafter"/>
</dbReference>
<dbReference type="PANTHER" id="PTHR48207:SF3">
    <property type="entry name" value="SUCCINATE--HYDROXYMETHYLGLUTARATE COA-TRANSFERASE"/>
    <property type="match status" value="1"/>
</dbReference>
<dbReference type="PANTHER" id="PTHR48207">
    <property type="entry name" value="SUCCINATE--HYDROXYMETHYLGLUTARATE COA-TRANSFERASE"/>
    <property type="match status" value="1"/>
</dbReference>
<reference evidence="2" key="1">
    <citation type="submission" date="2015-10" db="EMBL/GenBank/DDBJ databases">
        <authorList>
            <person name="Gilbert D.G."/>
        </authorList>
    </citation>
    <scope>NUCLEOTIDE SEQUENCE</scope>
</reference>